<organism evidence="1 2">
    <name type="scientific">Novosphingobium kunmingense</name>
    <dbReference type="NCBI Taxonomy" id="1211806"/>
    <lineage>
        <taxon>Bacteria</taxon>
        <taxon>Pseudomonadati</taxon>
        <taxon>Pseudomonadota</taxon>
        <taxon>Alphaproteobacteria</taxon>
        <taxon>Sphingomonadales</taxon>
        <taxon>Sphingomonadaceae</taxon>
        <taxon>Novosphingobium</taxon>
    </lineage>
</organism>
<evidence type="ECO:0000313" key="1">
    <source>
        <dbReference type="EMBL" id="PKB25193.1"/>
    </source>
</evidence>
<dbReference type="Proteomes" id="UP000232587">
    <property type="component" value="Unassembled WGS sequence"/>
</dbReference>
<gene>
    <name evidence="1" type="ORF">B0I00_0386</name>
</gene>
<dbReference type="RefSeq" id="WP_100865656.1">
    <property type="nucleotide sequence ID" value="NZ_PHUF01000002.1"/>
</dbReference>
<keyword evidence="2" id="KW-1185">Reference proteome</keyword>
<comment type="caution">
    <text evidence="1">The sequence shown here is derived from an EMBL/GenBank/DDBJ whole genome shotgun (WGS) entry which is preliminary data.</text>
</comment>
<sequence length="259" mass="26813">MARDWGANITDLGDTGDLAAEAVLSLLFAKGARPDAEGVAGVGAPQGRAGAFSVSHRPPAEDGWLELLASGLTFDCRGLAPAEPIPTPPAGALLGLDSIPEGEVVTLAPGPHIAQGRGLLPVVRVLAGVGRRLADLPHLSAVCWLPAGSWMEAGYFCRVVDDWLGGGAFPALGLTSLRRESNGAMVSLGLDLLIGQELRFEPDRTLSASAVARISVRLINELVVNGPLVSAQEFAGPDGEVLVAVPVRGGRQLRVMVSR</sequence>
<dbReference type="OrthoDB" id="7427292at2"/>
<name>A0A2N0I1Y5_9SPHN</name>
<dbReference type="EMBL" id="PHUF01000002">
    <property type="protein sequence ID" value="PKB25193.1"/>
    <property type="molecule type" value="Genomic_DNA"/>
</dbReference>
<dbReference type="AlphaFoldDB" id="A0A2N0I1Y5"/>
<reference evidence="1 2" key="1">
    <citation type="submission" date="2017-11" db="EMBL/GenBank/DDBJ databases">
        <title>Genomic Encyclopedia of Type Strains, Phase III (KMG-III): the genomes of soil and plant-associated and newly described type strains.</title>
        <authorList>
            <person name="Whitman W."/>
        </authorList>
    </citation>
    <scope>NUCLEOTIDE SEQUENCE [LARGE SCALE GENOMIC DNA]</scope>
    <source>
        <strain evidence="1 2">CGMCC 1.12274</strain>
    </source>
</reference>
<protein>
    <submittedName>
        <fullName evidence="1">Uncharacterized protein</fullName>
    </submittedName>
</protein>
<proteinExistence type="predicted"/>
<evidence type="ECO:0000313" key="2">
    <source>
        <dbReference type="Proteomes" id="UP000232587"/>
    </source>
</evidence>
<accession>A0A2N0I1Y5</accession>